<dbReference type="InterPro" id="IPR006093">
    <property type="entry name" value="Oxy_OxRdtase_FAD_BS"/>
</dbReference>
<dbReference type="InterPro" id="IPR006094">
    <property type="entry name" value="Oxid_FAD_bind_N"/>
</dbReference>
<dbReference type="EMBL" id="KB822707">
    <property type="protein sequence ID" value="ETI21643.1"/>
    <property type="molecule type" value="Genomic_DNA"/>
</dbReference>
<evidence type="ECO:0000313" key="8">
    <source>
        <dbReference type="EMBL" id="ETI21643.1"/>
    </source>
</evidence>
<evidence type="ECO:0000313" key="9">
    <source>
        <dbReference type="Proteomes" id="UP000030678"/>
    </source>
</evidence>
<keyword evidence="6" id="KW-0732">Signal</keyword>
<dbReference type="Pfam" id="PF01565">
    <property type="entry name" value="FAD_binding_4"/>
    <property type="match status" value="1"/>
</dbReference>
<feature type="signal peptide" evidence="6">
    <location>
        <begin position="1"/>
        <end position="22"/>
    </location>
</feature>
<dbReference type="SUPFAM" id="SSF56176">
    <property type="entry name" value="FAD-binding/transporter-associated domain-like"/>
    <property type="match status" value="1"/>
</dbReference>
<organism evidence="8 9">
    <name type="scientific">Cladophialophora carrionii CBS 160.54</name>
    <dbReference type="NCBI Taxonomy" id="1279043"/>
    <lineage>
        <taxon>Eukaryota</taxon>
        <taxon>Fungi</taxon>
        <taxon>Dikarya</taxon>
        <taxon>Ascomycota</taxon>
        <taxon>Pezizomycotina</taxon>
        <taxon>Eurotiomycetes</taxon>
        <taxon>Chaetothyriomycetidae</taxon>
        <taxon>Chaetothyriales</taxon>
        <taxon>Herpotrichiellaceae</taxon>
        <taxon>Cladophialophora</taxon>
    </lineage>
</organism>
<dbReference type="Pfam" id="PF08031">
    <property type="entry name" value="BBE"/>
    <property type="match status" value="1"/>
</dbReference>
<dbReference type="PANTHER" id="PTHR42973:SF39">
    <property type="entry name" value="FAD-BINDING PCMH-TYPE DOMAIN-CONTAINING PROTEIN"/>
    <property type="match status" value="1"/>
</dbReference>
<dbReference type="GeneID" id="19986483"/>
<dbReference type="HOGENOM" id="CLU_018354_4_4_1"/>
<name>V9D5S1_9EURO</name>
<comment type="similarity">
    <text evidence="2">Belongs to the oxygen-dependent FAD-linked oxidoreductase family.</text>
</comment>
<dbReference type="InterPro" id="IPR012951">
    <property type="entry name" value="BBE"/>
</dbReference>
<dbReference type="InterPro" id="IPR016169">
    <property type="entry name" value="FAD-bd_PCMH_sub2"/>
</dbReference>
<evidence type="ECO:0000259" key="7">
    <source>
        <dbReference type="PROSITE" id="PS51387"/>
    </source>
</evidence>
<dbReference type="PROSITE" id="PS00862">
    <property type="entry name" value="OX2_COVAL_FAD"/>
    <property type="match status" value="1"/>
</dbReference>
<gene>
    <name evidence="8" type="ORF">G647_07990</name>
</gene>
<accession>V9D5S1</accession>
<dbReference type="InterPro" id="IPR050416">
    <property type="entry name" value="FAD-linked_Oxidoreductase"/>
</dbReference>
<reference evidence="8 9" key="1">
    <citation type="submission" date="2013-03" db="EMBL/GenBank/DDBJ databases">
        <title>The Genome Sequence of Cladophialophora carrionii CBS 160.54.</title>
        <authorList>
            <consortium name="The Broad Institute Genomics Platform"/>
            <person name="Cuomo C."/>
            <person name="de Hoog S."/>
            <person name="Gorbushina A."/>
            <person name="Walker B."/>
            <person name="Young S.K."/>
            <person name="Zeng Q."/>
            <person name="Gargeya S."/>
            <person name="Fitzgerald M."/>
            <person name="Haas B."/>
            <person name="Abouelleil A."/>
            <person name="Allen A.W."/>
            <person name="Alvarado L."/>
            <person name="Arachchi H.M."/>
            <person name="Berlin A.M."/>
            <person name="Chapman S.B."/>
            <person name="Gainer-Dewar J."/>
            <person name="Goldberg J."/>
            <person name="Griggs A."/>
            <person name="Gujja S."/>
            <person name="Hansen M."/>
            <person name="Howarth C."/>
            <person name="Imamovic A."/>
            <person name="Ireland A."/>
            <person name="Larimer J."/>
            <person name="McCowan C."/>
            <person name="Murphy C."/>
            <person name="Pearson M."/>
            <person name="Poon T.W."/>
            <person name="Priest M."/>
            <person name="Roberts A."/>
            <person name="Saif S."/>
            <person name="Shea T."/>
            <person name="Sisk P."/>
            <person name="Sykes S."/>
            <person name="Wortman J."/>
            <person name="Nusbaum C."/>
            <person name="Birren B."/>
        </authorList>
    </citation>
    <scope>NUCLEOTIDE SEQUENCE [LARGE SCALE GENOMIC DNA]</scope>
    <source>
        <strain evidence="8 9">CBS 160.54</strain>
    </source>
</reference>
<protein>
    <recommendedName>
        <fullName evidence="7">FAD-binding PCMH-type domain-containing protein</fullName>
    </recommendedName>
</protein>
<sequence>MLCNVGLTGLCFTFSFLGLIYAAPQQYCKPIPGSADWPSISDWEALNSSVSGRLIAPVPPGLVCQTNSSVHSTAACTELLGQWGNSSFHANDPFTADYNDDSCLPDPRAPCSSASLPAYVVNATVAADVQAAVRFAHRTGVRLIIKGTGHDFLGRSSGPGALSIWTHSLRGVNVTMGDSLAKRYGGVASVKIAAGMRFGEIYQAVSAYNLSIVGGADPNVGIGGWVTAGGHSPISSVYGLGADQVLEMDVVTANGTRLTINEDSYPGLFWAMRGGGGSTFAVLLSVTFRAYPTFPITVYSFSYNTTANTDTFWSLLAYFHSQLPELSDAGAMGYYYMTPNNSLGQPDPARQGMLAGGWILPNKTVQQTNRIFTPLENTFRNNTLGWDDPVWMMNETLTLPDYTKAWLLISTPQDVGTEVRLGSRLLDRKALKSDPAKVKRLFKQANTNPQSVILGHLIAGQSVKDVKNGIPGGGNAVLPAWRKDVYTHIVLPRTWPYLNETAKHETTTHLREVETQALSDLAPDTGAYINEADPTEPNWQETFWGENYPRLLSLKREWDPEGVFWCVPCVGHGDGWEVKSDVGIEGAIGQSPGRICRTMA</sequence>
<evidence type="ECO:0000256" key="3">
    <source>
        <dbReference type="ARBA" id="ARBA00022630"/>
    </source>
</evidence>
<dbReference type="GO" id="GO:0071949">
    <property type="term" value="F:FAD binding"/>
    <property type="evidence" value="ECO:0007669"/>
    <property type="project" value="InterPro"/>
</dbReference>
<dbReference type="Gene3D" id="3.30.465.10">
    <property type="match status" value="2"/>
</dbReference>
<dbReference type="Proteomes" id="UP000030678">
    <property type="component" value="Unassembled WGS sequence"/>
</dbReference>
<evidence type="ECO:0000256" key="1">
    <source>
        <dbReference type="ARBA" id="ARBA00001974"/>
    </source>
</evidence>
<dbReference type="PANTHER" id="PTHR42973">
    <property type="entry name" value="BINDING OXIDOREDUCTASE, PUTATIVE (AFU_ORTHOLOGUE AFUA_1G17690)-RELATED"/>
    <property type="match status" value="1"/>
</dbReference>
<evidence type="ECO:0000256" key="6">
    <source>
        <dbReference type="SAM" id="SignalP"/>
    </source>
</evidence>
<evidence type="ECO:0000256" key="2">
    <source>
        <dbReference type="ARBA" id="ARBA00005466"/>
    </source>
</evidence>
<dbReference type="OrthoDB" id="9983560at2759"/>
<evidence type="ECO:0000256" key="5">
    <source>
        <dbReference type="ARBA" id="ARBA00023002"/>
    </source>
</evidence>
<keyword evidence="5" id="KW-0560">Oxidoreductase</keyword>
<keyword evidence="4" id="KW-0274">FAD</keyword>
<feature type="chain" id="PRO_5004772858" description="FAD-binding PCMH-type domain-containing protein" evidence="6">
    <location>
        <begin position="23"/>
        <end position="600"/>
    </location>
</feature>
<feature type="domain" description="FAD-binding PCMH-type" evidence="7">
    <location>
        <begin position="113"/>
        <end position="293"/>
    </location>
</feature>
<comment type="cofactor">
    <cofactor evidence="1">
        <name>FAD</name>
        <dbReference type="ChEBI" id="CHEBI:57692"/>
    </cofactor>
</comment>
<evidence type="ECO:0000256" key="4">
    <source>
        <dbReference type="ARBA" id="ARBA00022827"/>
    </source>
</evidence>
<dbReference type="AlphaFoldDB" id="V9D5S1"/>
<dbReference type="InterPro" id="IPR036318">
    <property type="entry name" value="FAD-bd_PCMH-like_sf"/>
</dbReference>
<dbReference type="PROSITE" id="PS51387">
    <property type="entry name" value="FAD_PCMH"/>
    <property type="match status" value="1"/>
</dbReference>
<dbReference type="InterPro" id="IPR016166">
    <property type="entry name" value="FAD-bd_PCMH"/>
</dbReference>
<dbReference type="VEuPathDB" id="FungiDB:G647_07990"/>
<proteinExistence type="inferred from homology"/>
<dbReference type="RefSeq" id="XP_008730524.1">
    <property type="nucleotide sequence ID" value="XM_008732302.1"/>
</dbReference>
<dbReference type="GO" id="GO:0016491">
    <property type="term" value="F:oxidoreductase activity"/>
    <property type="evidence" value="ECO:0007669"/>
    <property type="project" value="UniProtKB-KW"/>
</dbReference>
<keyword evidence="3" id="KW-0285">Flavoprotein</keyword>